<keyword evidence="2" id="KW-0678">Repressor</keyword>
<dbReference type="SMART" id="SM00717">
    <property type="entry name" value="SANT"/>
    <property type="match status" value="1"/>
</dbReference>
<dbReference type="InterPro" id="IPR017884">
    <property type="entry name" value="SANT_dom"/>
</dbReference>
<dbReference type="PANTHER" id="PTHR16089:SF28">
    <property type="entry name" value="REST COREPRESSOR"/>
    <property type="match status" value="1"/>
</dbReference>
<evidence type="ECO:0000313" key="12">
    <source>
        <dbReference type="Proteomes" id="UP001107558"/>
    </source>
</evidence>
<dbReference type="SUPFAM" id="SSF46689">
    <property type="entry name" value="Homeodomain-like"/>
    <property type="match status" value="1"/>
</dbReference>
<evidence type="ECO:0000256" key="7">
    <source>
        <dbReference type="ARBA" id="ARBA00038011"/>
    </source>
</evidence>
<dbReference type="Pfam" id="PF01448">
    <property type="entry name" value="ELM2"/>
    <property type="match status" value="1"/>
</dbReference>
<dbReference type="InterPro" id="IPR051066">
    <property type="entry name" value="Trans_reg/Corepressor"/>
</dbReference>
<reference evidence="11" key="1">
    <citation type="submission" date="2021-03" db="EMBL/GenBank/DDBJ databases">
        <title>Chromosome level genome of the anhydrobiotic midge Polypedilum vanderplanki.</title>
        <authorList>
            <person name="Yoshida Y."/>
            <person name="Kikawada T."/>
            <person name="Gusev O."/>
        </authorList>
    </citation>
    <scope>NUCLEOTIDE SEQUENCE</scope>
    <source>
        <strain evidence="11">NIAS01</strain>
        <tissue evidence="11">Whole body or cell culture</tissue>
    </source>
</reference>
<proteinExistence type="inferred from homology"/>
<evidence type="ECO:0000313" key="11">
    <source>
        <dbReference type="EMBL" id="KAG5683097.1"/>
    </source>
</evidence>
<keyword evidence="5" id="KW-0804">Transcription</keyword>
<feature type="compositionally biased region" description="Basic and acidic residues" evidence="8">
    <location>
        <begin position="201"/>
        <end position="214"/>
    </location>
</feature>
<keyword evidence="3" id="KW-0805">Transcription regulation</keyword>
<dbReference type="GO" id="GO:0005667">
    <property type="term" value="C:transcription regulator complex"/>
    <property type="evidence" value="ECO:0007669"/>
    <property type="project" value="TreeGrafter"/>
</dbReference>
<evidence type="ECO:0008006" key="13">
    <source>
        <dbReference type="Google" id="ProtNLM"/>
    </source>
</evidence>
<gene>
    <name evidence="11" type="ORF">PVAND_012400</name>
</gene>
<feature type="domain" description="ELM2" evidence="9">
    <location>
        <begin position="64"/>
        <end position="147"/>
    </location>
</feature>
<protein>
    <recommendedName>
        <fullName evidence="13">REST corepressor</fullName>
    </recommendedName>
</protein>
<feature type="compositionally biased region" description="Polar residues" evidence="8">
    <location>
        <begin position="13"/>
        <end position="32"/>
    </location>
</feature>
<evidence type="ECO:0000256" key="5">
    <source>
        <dbReference type="ARBA" id="ARBA00023163"/>
    </source>
</evidence>
<comment type="similarity">
    <text evidence="7">Belongs to the CoREST family.</text>
</comment>
<keyword evidence="12" id="KW-1185">Reference proteome</keyword>
<name>A0A9J6CLH2_POLVA</name>
<dbReference type="InterPro" id="IPR000949">
    <property type="entry name" value="ELM2_dom"/>
</dbReference>
<evidence type="ECO:0000256" key="2">
    <source>
        <dbReference type="ARBA" id="ARBA00022491"/>
    </source>
</evidence>
<dbReference type="Pfam" id="PF00249">
    <property type="entry name" value="Myb_DNA-binding"/>
    <property type="match status" value="1"/>
</dbReference>
<dbReference type="GO" id="GO:0000118">
    <property type="term" value="C:histone deacetylase complex"/>
    <property type="evidence" value="ECO:0007669"/>
    <property type="project" value="TreeGrafter"/>
</dbReference>
<dbReference type="AlphaFoldDB" id="A0A9J6CLH2"/>
<dbReference type="PROSITE" id="PS51293">
    <property type="entry name" value="SANT"/>
    <property type="match status" value="1"/>
</dbReference>
<keyword evidence="4" id="KW-0175">Coiled coil</keyword>
<organism evidence="11 12">
    <name type="scientific">Polypedilum vanderplanki</name>
    <name type="common">Sleeping chironomid midge</name>
    <dbReference type="NCBI Taxonomy" id="319348"/>
    <lineage>
        <taxon>Eukaryota</taxon>
        <taxon>Metazoa</taxon>
        <taxon>Ecdysozoa</taxon>
        <taxon>Arthropoda</taxon>
        <taxon>Hexapoda</taxon>
        <taxon>Insecta</taxon>
        <taxon>Pterygota</taxon>
        <taxon>Neoptera</taxon>
        <taxon>Endopterygota</taxon>
        <taxon>Diptera</taxon>
        <taxon>Nematocera</taxon>
        <taxon>Chironomoidea</taxon>
        <taxon>Chironomidae</taxon>
        <taxon>Chironominae</taxon>
        <taxon>Polypedilum</taxon>
        <taxon>Polypedilum</taxon>
    </lineage>
</organism>
<dbReference type="EMBL" id="JADBJN010000001">
    <property type="protein sequence ID" value="KAG5683097.1"/>
    <property type="molecule type" value="Genomic_DNA"/>
</dbReference>
<dbReference type="SMART" id="SM01189">
    <property type="entry name" value="ELM2"/>
    <property type="match status" value="1"/>
</dbReference>
<evidence type="ECO:0000256" key="3">
    <source>
        <dbReference type="ARBA" id="ARBA00023015"/>
    </source>
</evidence>
<dbReference type="Gene3D" id="4.10.1240.50">
    <property type="match status" value="1"/>
</dbReference>
<dbReference type="Proteomes" id="UP001107558">
    <property type="component" value="Chromosome 1"/>
</dbReference>
<feature type="domain" description="SANT" evidence="10">
    <location>
        <begin position="148"/>
        <end position="199"/>
    </location>
</feature>
<accession>A0A9J6CLH2</accession>
<dbReference type="InterPro" id="IPR001005">
    <property type="entry name" value="SANT/Myb"/>
</dbReference>
<dbReference type="PANTHER" id="PTHR16089">
    <property type="entry name" value="REST COREPRESSOR COREST PROTEIN-RELATED"/>
    <property type="match status" value="1"/>
</dbReference>
<evidence type="ECO:0000256" key="1">
    <source>
        <dbReference type="ARBA" id="ARBA00004123"/>
    </source>
</evidence>
<feature type="compositionally biased region" description="Basic and acidic residues" evidence="8">
    <location>
        <begin position="1"/>
        <end position="11"/>
    </location>
</feature>
<evidence type="ECO:0000259" key="10">
    <source>
        <dbReference type="PROSITE" id="PS51293"/>
    </source>
</evidence>
<evidence type="ECO:0000256" key="6">
    <source>
        <dbReference type="ARBA" id="ARBA00023242"/>
    </source>
</evidence>
<comment type="subcellular location">
    <subcellularLocation>
        <location evidence="1">Nucleus</location>
    </subcellularLocation>
</comment>
<keyword evidence="6" id="KW-0539">Nucleus</keyword>
<evidence type="ECO:0000256" key="8">
    <source>
        <dbReference type="SAM" id="MobiDB-lite"/>
    </source>
</evidence>
<dbReference type="FunFam" id="1.10.10.60:FF:000033">
    <property type="entry name" value="REST corepressor 3"/>
    <property type="match status" value="1"/>
</dbReference>
<dbReference type="GO" id="GO:0006357">
    <property type="term" value="P:regulation of transcription by RNA polymerase II"/>
    <property type="evidence" value="ECO:0007669"/>
    <property type="project" value="TreeGrafter"/>
</dbReference>
<dbReference type="OrthoDB" id="7787207at2759"/>
<feature type="region of interest" description="Disordered" evidence="8">
    <location>
        <begin position="1"/>
        <end position="64"/>
    </location>
</feature>
<feature type="region of interest" description="Disordered" evidence="8">
    <location>
        <begin position="201"/>
        <end position="273"/>
    </location>
</feature>
<evidence type="ECO:0000259" key="9">
    <source>
        <dbReference type="PROSITE" id="PS51156"/>
    </source>
</evidence>
<evidence type="ECO:0000256" key="4">
    <source>
        <dbReference type="ARBA" id="ARBA00023054"/>
    </source>
</evidence>
<sequence length="306" mass="35276">MTMSSEGKEAIKSNGTKSERTTSPLSTSSAKHQTSDLTPDTSDDDFQSRKNMNKPNKPKSEFEEKIRVGKDYQVVVPEMNPHLKLENYNDKALLVWSPVKDISEERLDEYIVLAQQKYGYNAEQALGMLFWHKHDLQKAVMDLQNFTPFPDEWTKEDKILFEQAYQFHGKCFHRIRQMLPDKSIASLVKFYYSWKKARTRSSTERQEKRKHEENGSENGSPNDSDIEEKNDSEIGDIEEIIGIPTKDSSDQKSNKTSIMTTSNKSLKRKHEDESYNINDDVAAEKKLATEKLLNDKPELTITLAKD</sequence>
<dbReference type="GO" id="GO:0003714">
    <property type="term" value="F:transcription corepressor activity"/>
    <property type="evidence" value="ECO:0007669"/>
    <property type="project" value="TreeGrafter"/>
</dbReference>
<dbReference type="Gene3D" id="1.10.10.60">
    <property type="entry name" value="Homeodomain-like"/>
    <property type="match status" value="1"/>
</dbReference>
<feature type="compositionally biased region" description="Polar residues" evidence="8">
    <location>
        <begin position="254"/>
        <end position="264"/>
    </location>
</feature>
<dbReference type="PROSITE" id="PS51156">
    <property type="entry name" value="ELM2"/>
    <property type="match status" value="1"/>
</dbReference>
<comment type="caution">
    <text evidence="11">The sequence shown here is derived from an EMBL/GenBank/DDBJ whole genome shotgun (WGS) entry which is preliminary data.</text>
</comment>
<dbReference type="InterPro" id="IPR009057">
    <property type="entry name" value="Homeodomain-like_sf"/>
</dbReference>
<dbReference type="FunFam" id="4.10.1240.50:FF:000002">
    <property type="entry name" value="REST corepressor isoform X1"/>
    <property type="match status" value="1"/>
</dbReference>